<dbReference type="GO" id="GO:0008233">
    <property type="term" value="F:peptidase activity"/>
    <property type="evidence" value="ECO:0007669"/>
    <property type="project" value="UniProtKB-KW"/>
</dbReference>
<keyword evidence="14" id="KW-0229">DNA integration</keyword>
<keyword evidence="9" id="KW-0255">Endonuclease</keyword>
<dbReference type="Proteomes" id="UP000765509">
    <property type="component" value="Unassembled WGS sequence"/>
</dbReference>
<dbReference type="GO" id="GO:0003887">
    <property type="term" value="F:DNA-directed DNA polymerase activity"/>
    <property type="evidence" value="ECO:0007669"/>
    <property type="project" value="UniProtKB-KW"/>
</dbReference>
<dbReference type="GO" id="GO:0032196">
    <property type="term" value="P:transposition"/>
    <property type="evidence" value="ECO:0007669"/>
    <property type="project" value="UniProtKB-KW"/>
</dbReference>
<dbReference type="GO" id="GO:0006508">
    <property type="term" value="P:proteolysis"/>
    <property type="evidence" value="ECO:0007669"/>
    <property type="project" value="UniProtKB-KW"/>
</dbReference>
<keyword evidence="4" id="KW-0645">Protease</keyword>
<evidence type="ECO:0000256" key="4">
    <source>
        <dbReference type="ARBA" id="ARBA00022670"/>
    </source>
</evidence>
<keyword evidence="18" id="KW-0233">DNA recombination</keyword>
<dbReference type="PROSITE" id="PS50994">
    <property type="entry name" value="INTEGRASE"/>
    <property type="match status" value="1"/>
</dbReference>
<feature type="domain" description="Integrase catalytic" evidence="21">
    <location>
        <begin position="327"/>
        <end position="440"/>
    </location>
</feature>
<evidence type="ECO:0000256" key="17">
    <source>
        <dbReference type="ARBA" id="ARBA00023113"/>
    </source>
</evidence>
<keyword evidence="8" id="KW-0547">Nucleotide-binding</keyword>
<dbReference type="GO" id="GO:0004519">
    <property type="term" value="F:endonuclease activity"/>
    <property type="evidence" value="ECO:0007669"/>
    <property type="project" value="UniProtKB-KW"/>
</dbReference>
<dbReference type="InterPro" id="IPR036397">
    <property type="entry name" value="RNaseH_sf"/>
</dbReference>
<dbReference type="InterPro" id="IPR001584">
    <property type="entry name" value="Integrase_cat-core"/>
</dbReference>
<evidence type="ECO:0000256" key="19">
    <source>
        <dbReference type="ARBA" id="ARBA00048173"/>
    </source>
</evidence>
<evidence type="ECO:0000256" key="13">
    <source>
        <dbReference type="ARBA" id="ARBA00022884"/>
    </source>
</evidence>
<keyword evidence="16" id="KW-0239">DNA-directed DNA polymerase</keyword>
<evidence type="ECO:0000256" key="16">
    <source>
        <dbReference type="ARBA" id="ARBA00022932"/>
    </source>
</evidence>
<keyword evidence="7" id="KW-0479">Metal-binding</keyword>
<protein>
    <recommendedName>
        <fullName evidence="21">Integrase catalytic domain-containing protein</fullName>
    </recommendedName>
</protein>
<dbReference type="Pfam" id="PF00665">
    <property type="entry name" value="rve"/>
    <property type="match status" value="1"/>
</dbReference>
<evidence type="ECO:0000313" key="23">
    <source>
        <dbReference type="Proteomes" id="UP000765509"/>
    </source>
</evidence>
<dbReference type="GO" id="GO:0006310">
    <property type="term" value="P:DNA recombination"/>
    <property type="evidence" value="ECO:0007669"/>
    <property type="project" value="UniProtKB-KW"/>
</dbReference>
<keyword evidence="6" id="KW-0540">Nuclease</keyword>
<gene>
    <name evidence="22" type="ORF">O181_034619</name>
</gene>
<keyword evidence="3" id="KW-1188">Viral release from host cell</keyword>
<keyword evidence="11" id="KW-0067">ATP-binding</keyword>
<evidence type="ECO:0000256" key="6">
    <source>
        <dbReference type="ARBA" id="ARBA00022722"/>
    </source>
</evidence>
<comment type="caution">
    <text evidence="22">The sequence shown here is derived from an EMBL/GenBank/DDBJ whole genome shotgun (WGS) entry which is preliminary data.</text>
</comment>
<evidence type="ECO:0000256" key="14">
    <source>
        <dbReference type="ARBA" id="ARBA00022908"/>
    </source>
</evidence>
<dbReference type="InterPro" id="IPR012337">
    <property type="entry name" value="RNaseH-like_sf"/>
</dbReference>
<dbReference type="EMBL" id="AVOT02012813">
    <property type="protein sequence ID" value="MBW0494904.1"/>
    <property type="molecule type" value="Genomic_DNA"/>
</dbReference>
<proteinExistence type="predicted"/>
<comment type="catalytic activity">
    <reaction evidence="20">
        <text>DNA(n) + a 2'-deoxyribonucleoside 5'-triphosphate = DNA(n+1) + diphosphate</text>
        <dbReference type="Rhea" id="RHEA:22508"/>
        <dbReference type="Rhea" id="RHEA-COMP:17339"/>
        <dbReference type="Rhea" id="RHEA-COMP:17340"/>
        <dbReference type="ChEBI" id="CHEBI:33019"/>
        <dbReference type="ChEBI" id="CHEBI:61560"/>
        <dbReference type="ChEBI" id="CHEBI:173112"/>
        <dbReference type="EC" id="2.7.7.7"/>
    </reaction>
</comment>
<dbReference type="InterPro" id="IPR039537">
    <property type="entry name" value="Retrotran_Ty1/copia-like"/>
</dbReference>
<organism evidence="22 23">
    <name type="scientific">Austropuccinia psidii MF-1</name>
    <dbReference type="NCBI Taxonomy" id="1389203"/>
    <lineage>
        <taxon>Eukaryota</taxon>
        <taxon>Fungi</taxon>
        <taxon>Dikarya</taxon>
        <taxon>Basidiomycota</taxon>
        <taxon>Pucciniomycotina</taxon>
        <taxon>Pucciniomycetes</taxon>
        <taxon>Pucciniales</taxon>
        <taxon>Sphaerophragmiaceae</taxon>
        <taxon>Austropuccinia</taxon>
    </lineage>
</organism>
<reference evidence="22" key="1">
    <citation type="submission" date="2021-03" db="EMBL/GenBank/DDBJ databases">
        <title>Draft genome sequence of rust myrtle Austropuccinia psidii MF-1, a brazilian biotype.</title>
        <authorList>
            <person name="Quecine M.C."/>
            <person name="Pachon D.M.R."/>
            <person name="Bonatelli M.L."/>
            <person name="Correr F.H."/>
            <person name="Franceschini L.M."/>
            <person name="Leite T.F."/>
            <person name="Margarido G.R.A."/>
            <person name="Almeida C.A."/>
            <person name="Ferrarezi J.A."/>
            <person name="Labate C.A."/>
        </authorList>
    </citation>
    <scope>NUCLEOTIDE SEQUENCE</scope>
    <source>
        <strain evidence="22">MF-1</strain>
    </source>
</reference>
<dbReference type="Gene3D" id="3.30.420.10">
    <property type="entry name" value="Ribonuclease H-like superfamily/Ribonuclease H"/>
    <property type="match status" value="1"/>
</dbReference>
<comment type="function">
    <text evidence="1">The aspartyl protease (PR) mediates the proteolytic cleavages of the Gag and Gag-Pol polyproteins after assembly of the VLP.</text>
</comment>
<dbReference type="AlphaFoldDB" id="A0A9Q3H9Q6"/>
<keyword evidence="10" id="KW-0378">Hydrolase</keyword>
<dbReference type="Pfam" id="PF22936">
    <property type="entry name" value="Pol_BBD"/>
    <property type="match status" value="1"/>
</dbReference>
<comment type="catalytic activity">
    <reaction evidence="19">
        <text>DNA(n) + a 2'-deoxyribonucleoside 5'-triphosphate = DNA(n+1) + diphosphate</text>
        <dbReference type="Rhea" id="RHEA:22508"/>
        <dbReference type="Rhea" id="RHEA-COMP:17339"/>
        <dbReference type="Rhea" id="RHEA-COMP:17340"/>
        <dbReference type="ChEBI" id="CHEBI:33019"/>
        <dbReference type="ChEBI" id="CHEBI:61560"/>
        <dbReference type="ChEBI" id="CHEBI:173112"/>
        <dbReference type="EC" id="2.7.7.49"/>
    </reaction>
</comment>
<evidence type="ECO:0000256" key="20">
    <source>
        <dbReference type="ARBA" id="ARBA00049244"/>
    </source>
</evidence>
<keyword evidence="5" id="KW-0548">Nucleotidyltransferase</keyword>
<evidence type="ECO:0000256" key="18">
    <source>
        <dbReference type="ARBA" id="ARBA00023172"/>
    </source>
</evidence>
<evidence type="ECO:0000259" key="21">
    <source>
        <dbReference type="PROSITE" id="PS50994"/>
    </source>
</evidence>
<dbReference type="PANTHER" id="PTHR42648">
    <property type="entry name" value="TRANSPOSASE, PUTATIVE-RELATED"/>
    <property type="match status" value="1"/>
</dbReference>
<dbReference type="GO" id="GO:0046872">
    <property type="term" value="F:metal ion binding"/>
    <property type="evidence" value="ECO:0007669"/>
    <property type="project" value="UniProtKB-KW"/>
</dbReference>
<dbReference type="GO" id="GO:0005634">
    <property type="term" value="C:nucleus"/>
    <property type="evidence" value="ECO:0007669"/>
    <property type="project" value="UniProtKB-ARBA"/>
</dbReference>
<keyword evidence="17" id="KW-0917">Virion maturation</keyword>
<evidence type="ECO:0000256" key="11">
    <source>
        <dbReference type="ARBA" id="ARBA00022840"/>
    </source>
</evidence>
<dbReference type="GO" id="GO:0003723">
    <property type="term" value="F:RNA binding"/>
    <property type="evidence" value="ECO:0007669"/>
    <property type="project" value="UniProtKB-KW"/>
</dbReference>
<evidence type="ECO:0000256" key="12">
    <source>
        <dbReference type="ARBA" id="ARBA00022842"/>
    </source>
</evidence>
<keyword evidence="2" id="KW-0815">Transposition</keyword>
<keyword evidence="12" id="KW-0460">Magnesium</keyword>
<keyword evidence="16" id="KW-0808">Transferase</keyword>
<dbReference type="InterPro" id="IPR054722">
    <property type="entry name" value="PolX-like_BBD"/>
</dbReference>
<evidence type="ECO:0000256" key="9">
    <source>
        <dbReference type="ARBA" id="ARBA00022759"/>
    </source>
</evidence>
<dbReference type="PANTHER" id="PTHR42648:SF11">
    <property type="entry name" value="TRANSPOSON TY4-P GAG-POL POLYPROTEIN"/>
    <property type="match status" value="1"/>
</dbReference>
<name>A0A9Q3H9Q6_9BASI</name>
<evidence type="ECO:0000256" key="1">
    <source>
        <dbReference type="ARBA" id="ARBA00002180"/>
    </source>
</evidence>
<accession>A0A9Q3H9Q6</accession>
<sequence>MGQDLFEEKTMSCMLAFYYLRNLPNSLSFVKNNIYQEIKISKCVPTLESLLSDIELALARNQELSIPNGQAPCIGERRVKCKNGKHSPEAPHSEDQCFQLHPHVLKEFRERRNCSKVTFNATESTGQKPISSPRDFCISTGSKIISFIKEERAILDSGASHLLLKGSERFVSFTKTRVALNQADGTVIYAEGFGTTAITGYKGSIIHLKNSLIVPNITTPLISLSPFLWKGCSLSGKGESVQLFDDKNEIILEGKLVDNVISILLGAPVSHFTKESTDVSIIHQALGHPSNKYASYLFPSLDISGLKCEACPSSKSHRLPFNGTFPNTSQPLQIVHMDVCDPITPVPKGGSCFIFQIIDGYSRYRFTSSISNKSKCFEAFRLFKTFIEKQTNFQIMKVVSDNGGDFIKGSFCQYLLEKGIESLLTAPHTPQKNPFVERAN</sequence>
<evidence type="ECO:0000256" key="3">
    <source>
        <dbReference type="ARBA" id="ARBA00022612"/>
    </source>
</evidence>
<keyword evidence="23" id="KW-1185">Reference proteome</keyword>
<evidence type="ECO:0000256" key="2">
    <source>
        <dbReference type="ARBA" id="ARBA00022578"/>
    </source>
</evidence>
<dbReference type="GO" id="GO:0015074">
    <property type="term" value="P:DNA integration"/>
    <property type="evidence" value="ECO:0007669"/>
    <property type="project" value="UniProtKB-KW"/>
</dbReference>
<dbReference type="GO" id="GO:0003964">
    <property type="term" value="F:RNA-directed DNA polymerase activity"/>
    <property type="evidence" value="ECO:0007669"/>
    <property type="project" value="UniProtKB-KW"/>
</dbReference>
<dbReference type="GO" id="GO:0005524">
    <property type="term" value="F:ATP binding"/>
    <property type="evidence" value="ECO:0007669"/>
    <property type="project" value="UniProtKB-KW"/>
</dbReference>
<evidence type="ECO:0000256" key="15">
    <source>
        <dbReference type="ARBA" id="ARBA00022918"/>
    </source>
</evidence>
<evidence type="ECO:0000256" key="8">
    <source>
        <dbReference type="ARBA" id="ARBA00022741"/>
    </source>
</evidence>
<keyword evidence="13" id="KW-0694">RNA-binding</keyword>
<evidence type="ECO:0000313" key="22">
    <source>
        <dbReference type="EMBL" id="MBW0494904.1"/>
    </source>
</evidence>
<dbReference type="SUPFAM" id="SSF53098">
    <property type="entry name" value="Ribonuclease H-like"/>
    <property type="match status" value="1"/>
</dbReference>
<evidence type="ECO:0000256" key="5">
    <source>
        <dbReference type="ARBA" id="ARBA00022695"/>
    </source>
</evidence>
<evidence type="ECO:0000256" key="7">
    <source>
        <dbReference type="ARBA" id="ARBA00022723"/>
    </source>
</evidence>
<evidence type="ECO:0000256" key="10">
    <source>
        <dbReference type="ARBA" id="ARBA00022801"/>
    </source>
</evidence>
<keyword evidence="15" id="KW-0695">RNA-directed DNA polymerase</keyword>